<evidence type="ECO:0000256" key="1">
    <source>
        <dbReference type="SAM" id="MobiDB-lite"/>
    </source>
</evidence>
<feature type="region of interest" description="Disordered" evidence="1">
    <location>
        <begin position="1"/>
        <end position="70"/>
    </location>
</feature>
<reference evidence="2" key="1">
    <citation type="submission" date="2018-03" db="EMBL/GenBank/DDBJ databases">
        <authorList>
            <person name="Guldener U."/>
        </authorList>
    </citation>
    <scope>NUCLEOTIDE SEQUENCE [LARGE SCALE GENOMIC DNA]</scope>
    <source>
        <strain evidence="2">ATCC34888</strain>
    </source>
</reference>
<sequence length="170" mass="18584">MTDRCMGGSSSCSGGGKPDIPRFEGLARQKEEQHTRRSAHSCLAGHTHAPSPSGRSLPAKNQNLGSPRAARCTEAQFGLRSAFFPSRPFWRSESVAAAGSRSQQPRSGGTLSASGEKSSQTGLRHFQARSTECASRPSYCKPVTVEHQQREIKETGRGREQISVRFRRLR</sequence>
<feature type="compositionally biased region" description="Basic and acidic residues" evidence="1">
    <location>
        <begin position="150"/>
        <end position="162"/>
    </location>
</feature>
<accession>A0A5C3FVA5</accession>
<protein>
    <submittedName>
        <fullName evidence="2">Uncharacterized protein</fullName>
    </submittedName>
</protein>
<dbReference type="Proteomes" id="UP000325008">
    <property type="component" value="Unassembled WGS sequence"/>
</dbReference>
<name>A0A5C3FVA5_PSEA2</name>
<evidence type="ECO:0000313" key="3">
    <source>
        <dbReference type="Proteomes" id="UP000325008"/>
    </source>
</evidence>
<keyword evidence="3" id="KW-1185">Reference proteome</keyword>
<dbReference type="EMBL" id="OOIQ01000018">
    <property type="protein sequence ID" value="SPO48333.1"/>
    <property type="molecule type" value="Genomic_DNA"/>
</dbReference>
<dbReference type="AlphaFoldDB" id="A0A5C3FVA5"/>
<proteinExistence type="predicted"/>
<feature type="region of interest" description="Disordered" evidence="1">
    <location>
        <begin position="94"/>
        <end position="131"/>
    </location>
</feature>
<feature type="region of interest" description="Disordered" evidence="1">
    <location>
        <begin position="150"/>
        <end position="170"/>
    </location>
</feature>
<organism evidence="2 3">
    <name type="scientific">Pseudozyma antarctica</name>
    <name type="common">Yeast</name>
    <name type="synonym">Candida antarctica</name>
    <dbReference type="NCBI Taxonomy" id="84753"/>
    <lineage>
        <taxon>Eukaryota</taxon>
        <taxon>Fungi</taxon>
        <taxon>Dikarya</taxon>
        <taxon>Basidiomycota</taxon>
        <taxon>Ustilaginomycotina</taxon>
        <taxon>Ustilaginomycetes</taxon>
        <taxon>Ustilaginales</taxon>
        <taxon>Ustilaginaceae</taxon>
        <taxon>Moesziomyces</taxon>
    </lineage>
</organism>
<evidence type="ECO:0000313" key="2">
    <source>
        <dbReference type="EMBL" id="SPO48333.1"/>
    </source>
</evidence>
<comment type="caution">
    <text evidence="2">The sequence shown here is derived from an EMBL/GenBank/DDBJ whole genome shotgun (WGS) entry which is preliminary data.</text>
</comment>
<feature type="compositionally biased region" description="Basic and acidic residues" evidence="1">
    <location>
        <begin position="19"/>
        <end position="35"/>
    </location>
</feature>
<gene>
    <name evidence="2" type="ORF">PSANT_06022</name>
</gene>
<feature type="compositionally biased region" description="Polar residues" evidence="1">
    <location>
        <begin position="100"/>
        <end position="131"/>
    </location>
</feature>